<reference evidence="2 3" key="1">
    <citation type="submission" date="2023-10" db="EMBL/GenBank/DDBJ databases">
        <title>Rubellicoccus peritrichatus gen. nov., sp. nov., isolated from an algae of coral reef tank.</title>
        <authorList>
            <person name="Luo J."/>
        </authorList>
    </citation>
    <scope>NUCLEOTIDE SEQUENCE [LARGE SCALE GENOMIC DNA]</scope>
    <source>
        <strain evidence="2 3">CR14</strain>
    </source>
</reference>
<name>A0AAQ3LBD9_9BACT</name>
<feature type="transmembrane region" description="Helical" evidence="1">
    <location>
        <begin position="117"/>
        <end position="135"/>
    </location>
</feature>
<proteinExistence type="predicted"/>
<keyword evidence="1" id="KW-0812">Transmembrane</keyword>
<keyword evidence="1" id="KW-0472">Membrane</keyword>
<feature type="transmembrane region" description="Helical" evidence="1">
    <location>
        <begin position="6"/>
        <end position="23"/>
    </location>
</feature>
<gene>
    <name evidence="2" type="ORF">RZN69_17225</name>
</gene>
<dbReference type="RefSeq" id="WP_317832569.1">
    <property type="nucleotide sequence ID" value="NZ_CP136920.1"/>
</dbReference>
<keyword evidence="1" id="KW-1133">Transmembrane helix</keyword>
<dbReference type="KEGG" id="puo:RZN69_17225"/>
<evidence type="ECO:0000313" key="2">
    <source>
        <dbReference type="EMBL" id="WOO40363.1"/>
    </source>
</evidence>
<dbReference type="AlphaFoldDB" id="A0AAQ3LBD9"/>
<sequence>MNPAALLLIAISILSLIGLFLLVRKNSAPTPAKLLGFAVLFSFLMLCFRIIAEDGGSQASMGFMPQNVASFLFLGLTFQFLIRIPFLKNIESFFRDLSVATFSGALGFSLLMPTWAIPIALSTLGISSIIALVILRKSEKDNIEH</sequence>
<feature type="transmembrane region" description="Helical" evidence="1">
    <location>
        <begin position="64"/>
        <end position="81"/>
    </location>
</feature>
<keyword evidence="3" id="KW-1185">Reference proteome</keyword>
<organism evidence="2 3">
    <name type="scientific">Rubellicoccus peritrichatus</name>
    <dbReference type="NCBI Taxonomy" id="3080537"/>
    <lineage>
        <taxon>Bacteria</taxon>
        <taxon>Pseudomonadati</taxon>
        <taxon>Verrucomicrobiota</taxon>
        <taxon>Opitutia</taxon>
        <taxon>Puniceicoccales</taxon>
        <taxon>Cerasicoccaceae</taxon>
        <taxon>Rubellicoccus</taxon>
    </lineage>
</organism>
<feature type="transmembrane region" description="Helical" evidence="1">
    <location>
        <begin position="93"/>
        <end position="111"/>
    </location>
</feature>
<evidence type="ECO:0000313" key="3">
    <source>
        <dbReference type="Proteomes" id="UP001304300"/>
    </source>
</evidence>
<feature type="transmembrane region" description="Helical" evidence="1">
    <location>
        <begin position="35"/>
        <end position="52"/>
    </location>
</feature>
<protein>
    <submittedName>
        <fullName evidence="2">Uncharacterized protein</fullName>
    </submittedName>
</protein>
<accession>A0AAQ3LBD9</accession>
<dbReference type="Proteomes" id="UP001304300">
    <property type="component" value="Chromosome"/>
</dbReference>
<dbReference type="EMBL" id="CP136920">
    <property type="protein sequence ID" value="WOO40363.1"/>
    <property type="molecule type" value="Genomic_DNA"/>
</dbReference>
<evidence type="ECO:0000256" key="1">
    <source>
        <dbReference type="SAM" id="Phobius"/>
    </source>
</evidence>